<proteinExistence type="predicted"/>
<dbReference type="PANTHER" id="PTHR33960">
    <property type="entry name" value="SIMILAR TO KIAA0825 PROTEIN"/>
    <property type="match status" value="1"/>
</dbReference>
<sequence length="1114" mass="126258">MNADLAADNISFYGLFNSDAYDTLIKHVEEELKENARQLEACVSEVTDLCLEFPEKKEDEENPVEALKFVRQNRILDSLSCFDLDADQLTCTLSDIIQNSERNEKQLALDILYTFEKEGIVYPKPGADLSESRLNVVDDAGDRATQDTWNVLISKLKRSLLHDATPESISLASAFSCPQSLWTSYSVLRMQYLQNLFRSSPTSTFTEYIDSVVQKLKIYTSCAISDLESVACGALSPPPNALNVLYEDVLFDLCHSISNMLQPTECNGRLSSTPDAVRKSRSEATFKKPPLSRLRQQSSSVENLNTNHVLSTEQLLDLCRFIDAASDALREIEEMNYCLLSSLPRSRTRSVKSALKPVTNKEDIPETRKIWVSYLDKHSQAVIATIQIYLKENVQNIKFCEEFHVLPGRSPKIIDKQILRIWNNINRIVPVSKESSTVVQNAFTDYCSHSLKNLMKQFYAFLEIIASGDRSNEDYFHVLASTIYLAEKTRKISAKSDFGQLVGAVIDQIVSSQMSVISSSVLQDADSQFWKSSQAFYEDERCSFSVQAWHNRMFYIRHHLAKIGVPATESRKVLSRILKESLDILVDRYIMAEPSYKKTPLILKDILSTLLFASDHLLAASSNIGDYLDAVESNVYRWIHTNCSSLLATMAIVSSPLKTLYRTFKRGYAKKKTNACEDELFLKAYPSHWLSWIRPSLIPFGFSSMFELQTFSAIYLQVELLSSQTEPRLDLLLEALTLKHYTLSILLLKNVTDEKYFTSVLFLLVHTFPDALKSCLIPLIDSADEWSVLDGHSTPTIWLKSLITLLEPLFKRPSRVAKKFLERTIPHSIFKDDLLACGCQPSLEDDSTEFDSFSEALTYLIRSFVDLSASLPPALASFITAADSKTDNAPRKSVACLLFAAAARNTLQRMESTTLAQAIFSVLVFEKPSNKIAAEFVKKNEKFVEACVKKIIKNTERTECGEIEDVDKYLSQESELVFSTISDCVLEKIDGKNAFNNVYQLVTQNKCWVGSELKVSLFFGVQSADVEFQMPVDVIDEPFNPIQESTHVHGVRFEHKFVEEYQLDWERLLQNDLGLSEANVRLLISKRIEFRDNNGLSDDELKYVKTLKQVFAIP</sequence>
<dbReference type="Pfam" id="PF14906">
    <property type="entry name" value="DUF4495"/>
    <property type="match status" value="1"/>
</dbReference>
<accession>A0A7I8VWI9</accession>
<evidence type="ECO:0000313" key="3">
    <source>
        <dbReference type="Proteomes" id="UP000549394"/>
    </source>
</evidence>
<reference evidence="2 3" key="1">
    <citation type="submission" date="2020-08" db="EMBL/GenBank/DDBJ databases">
        <authorList>
            <person name="Hejnol A."/>
        </authorList>
    </citation>
    <scope>NUCLEOTIDE SEQUENCE [LARGE SCALE GENOMIC DNA]</scope>
</reference>
<dbReference type="OrthoDB" id="10007406at2759"/>
<feature type="compositionally biased region" description="Basic and acidic residues" evidence="1">
    <location>
        <begin position="276"/>
        <end position="286"/>
    </location>
</feature>
<gene>
    <name evidence="2" type="ORF">DGYR_LOCUS7254</name>
</gene>
<dbReference type="EMBL" id="CAJFCJ010000009">
    <property type="protein sequence ID" value="CAD5118953.1"/>
    <property type="molecule type" value="Genomic_DNA"/>
</dbReference>
<dbReference type="AlphaFoldDB" id="A0A7I8VWI9"/>
<keyword evidence="3" id="KW-1185">Reference proteome</keyword>
<name>A0A7I8VWI9_9ANNE</name>
<protein>
    <submittedName>
        <fullName evidence="2">DgyrCDS7624</fullName>
    </submittedName>
</protein>
<feature type="region of interest" description="Disordered" evidence="1">
    <location>
        <begin position="269"/>
        <end position="289"/>
    </location>
</feature>
<evidence type="ECO:0000313" key="2">
    <source>
        <dbReference type="EMBL" id="CAD5118953.1"/>
    </source>
</evidence>
<evidence type="ECO:0000256" key="1">
    <source>
        <dbReference type="SAM" id="MobiDB-lite"/>
    </source>
</evidence>
<dbReference type="InterPro" id="IPR027993">
    <property type="entry name" value="DUF4495"/>
</dbReference>
<organism evidence="2 3">
    <name type="scientific">Dimorphilus gyrociliatus</name>
    <dbReference type="NCBI Taxonomy" id="2664684"/>
    <lineage>
        <taxon>Eukaryota</taxon>
        <taxon>Metazoa</taxon>
        <taxon>Spiralia</taxon>
        <taxon>Lophotrochozoa</taxon>
        <taxon>Annelida</taxon>
        <taxon>Polychaeta</taxon>
        <taxon>Polychaeta incertae sedis</taxon>
        <taxon>Dinophilidae</taxon>
        <taxon>Dimorphilus</taxon>
    </lineage>
</organism>
<dbReference type="PANTHER" id="PTHR33960:SF1">
    <property type="entry name" value="SIMILAR TO KIAA0825 PROTEIN"/>
    <property type="match status" value="1"/>
</dbReference>
<comment type="caution">
    <text evidence="2">The sequence shown here is derived from an EMBL/GenBank/DDBJ whole genome shotgun (WGS) entry which is preliminary data.</text>
</comment>
<dbReference type="Proteomes" id="UP000549394">
    <property type="component" value="Unassembled WGS sequence"/>
</dbReference>